<feature type="transmembrane region" description="Helical" evidence="3">
    <location>
        <begin position="20"/>
        <end position="39"/>
    </location>
</feature>
<dbReference type="GO" id="GO:0016491">
    <property type="term" value="F:oxidoreductase activity"/>
    <property type="evidence" value="ECO:0007669"/>
    <property type="project" value="UniProtKB-KW"/>
</dbReference>
<comment type="caution">
    <text evidence="4">The sequence shown here is derived from an EMBL/GenBank/DDBJ whole genome shotgun (WGS) entry which is preliminary data.</text>
</comment>
<reference evidence="4" key="1">
    <citation type="journal article" date="2023" name="Mol. Phylogenet. Evol.">
        <title>Genome-scale phylogeny and comparative genomics of the fungal order Sordariales.</title>
        <authorList>
            <person name="Hensen N."/>
            <person name="Bonometti L."/>
            <person name="Westerberg I."/>
            <person name="Brannstrom I.O."/>
            <person name="Guillou S."/>
            <person name="Cros-Aarteil S."/>
            <person name="Calhoun S."/>
            <person name="Haridas S."/>
            <person name="Kuo A."/>
            <person name="Mondo S."/>
            <person name="Pangilinan J."/>
            <person name="Riley R."/>
            <person name="LaButti K."/>
            <person name="Andreopoulos B."/>
            <person name="Lipzen A."/>
            <person name="Chen C."/>
            <person name="Yan M."/>
            <person name="Daum C."/>
            <person name="Ng V."/>
            <person name="Clum A."/>
            <person name="Steindorff A."/>
            <person name="Ohm R.A."/>
            <person name="Martin F."/>
            <person name="Silar P."/>
            <person name="Natvig D.O."/>
            <person name="Lalanne C."/>
            <person name="Gautier V."/>
            <person name="Ament-Velasquez S.L."/>
            <person name="Kruys A."/>
            <person name="Hutchinson M.I."/>
            <person name="Powell A.J."/>
            <person name="Barry K."/>
            <person name="Miller A.N."/>
            <person name="Grigoriev I.V."/>
            <person name="Debuchy R."/>
            <person name="Gladieux P."/>
            <person name="Hiltunen Thoren M."/>
            <person name="Johannesson H."/>
        </authorList>
    </citation>
    <scope>NUCLEOTIDE SEQUENCE</scope>
    <source>
        <strain evidence="4">SMH4131-1</strain>
    </source>
</reference>
<keyword evidence="3" id="KW-0812">Transmembrane</keyword>
<gene>
    <name evidence="4" type="ORF">B0T19DRAFT_262722</name>
</gene>
<dbReference type="Pfam" id="PF00106">
    <property type="entry name" value="adh_short"/>
    <property type="match status" value="1"/>
</dbReference>
<sequence>MGYNVDFVLERDVPELTGKVVLITGGTGGLGAGAALLLAKRNPAKLYITGRNEAAAQKIIKQIHDDGSETEVTFLPCDQTSLASVKQAADTFLARESRLDVLMANAGVMAVPPGLTKDGYEVQFGVNHVAHALLIRKLLPVLDKTATTYGDARIVTLTSLAFILAPRGHGIVFDELRTPQNYWFLGGFQRYAQSKLANLLYGRELARRYPNVTTIVIHPGESNTSLVGNLSWYHKIVVFLPNIGRFLPVEQGCWNQVWAVGVPKDKVISGEMYEPIGAPTKGYTQYCLDEKLAARLWDWTEEELKAWL</sequence>
<evidence type="ECO:0000256" key="1">
    <source>
        <dbReference type="ARBA" id="ARBA00006484"/>
    </source>
</evidence>
<dbReference type="SUPFAM" id="SSF51735">
    <property type="entry name" value="NAD(P)-binding Rossmann-fold domains"/>
    <property type="match status" value="1"/>
</dbReference>
<dbReference type="InterPro" id="IPR002347">
    <property type="entry name" value="SDR_fam"/>
</dbReference>
<protein>
    <submittedName>
        <fullName evidence="4">Oxidoreductase</fullName>
    </submittedName>
</protein>
<dbReference type="AlphaFoldDB" id="A0AAE0IAA6"/>
<proteinExistence type="inferred from homology"/>
<dbReference type="Proteomes" id="UP001286456">
    <property type="component" value="Unassembled WGS sequence"/>
</dbReference>
<dbReference type="EMBL" id="JAUEPO010000005">
    <property type="protein sequence ID" value="KAK3321255.1"/>
    <property type="molecule type" value="Genomic_DNA"/>
</dbReference>
<evidence type="ECO:0000256" key="2">
    <source>
        <dbReference type="ARBA" id="ARBA00023002"/>
    </source>
</evidence>
<keyword evidence="5" id="KW-1185">Reference proteome</keyword>
<reference evidence="4" key="2">
    <citation type="submission" date="2023-06" db="EMBL/GenBank/DDBJ databases">
        <authorList>
            <consortium name="Lawrence Berkeley National Laboratory"/>
            <person name="Haridas S."/>
            <person name="Hensen N."/>
            <person name="Bonometti L."/>
            <person name="Westerberg I."/>
            <person name="Brannstrom I.O."/>
            <person name="Guillou S."/>
            <person name="Cros-Aarteil S."/>
            <person name="Calhoun S."/>
            <person name="Kuo A."/>
            <person name="Mondo S."/>
            <person name="Pangilinan J."/>
            <person name="Riley R."/>
            <person name="Labutti K."/>
            <person name="Andreopoulos B."/>
            <person name="Lipzen A."/>
            <person name="Chen C."/>
            <person name="Yanf M."/>
            <person name="Daum C."/>
            <person name="Ng V."/>
            <person name="Clum A."/>
            <person name="Steindorff A."/>
            <person name="Ohm R."/>
            <person name="Martin F."/>
            <person name="Silar P."/>
            <person name="Natvig D."/>
            <person name="Lalanne C."/>
            <person name="Gautier V."/>
            <person name="Ament-Velasquez S.L."/>
            <person name="Kruys A."/>
            <person name="Hutchinson M.I."/>
            <person name="Powell A.J."/>
            <person name="Barry K."/>
            <person name="Miller A.N."/>
            <person name="Grigoriev I.V."/>
            <person name="Debuchy R."/>
            <person name="Gladieux P."/>
            <person name="Thoren M.H."/>
            <person name="Johannesson H."/>
        </authorList>
    </citation>
    <scope>NUCLEOTIDE SEQUENCE</scope>
    <source>
        <strain evidence="4">SMH4131-1</strain>
    </source>
</reference>
<name>A0AAE0IAA6_9PEZI</name>
<dbReference type="PANTHER" id="PTHR24320">
    <property type="entry name" value="RETINOL DEHYDROGENASE"/>
    <property type="match status" value="1"/>
</dbReference>
<dbReference type="PRINTS" id="PR00081">
    <property type="entry name" value="GDHRDH"/>
</dbReference>
<dbReference type="PANTHER" id="PTHR24320:SF154">
    <property type="entry name" value="OXIDOREDUCTASE, SHORT-CHAIN DEHYDROGENASE_REDUCTASE FAMILY (AFU_ORTHOLOGUE AFUA_2G04560)"/>
    <property type="match status" value="1"/>
</dbReference>
<organism evidence="4 5">
    <name type="scientific">Cercophora scortea</name>
    <dbReference type="NCBI Taxonomy" id="314031"/>
    <lineage>
        <taxon>Eukaryota</taxon>
        <taxon>Fungi</taxon>
        <taxon>Dikarya</taxon>
        <taxon>Ascomycota</taxon>
        <taxon>Pezizomycotina</taxon>
        <taxon>Sordariomycetes</taxon>
        <taxon>Sordariomycetidae</taxon>
        <taxon>Sordariales</taxon>
        <taxon>Lasiosphaeriaceae</taxon>
        <taxon>Cercophora</taxon>
    </lineage>
</organism>
<dbReference type="Gene3D" id="3.40.50.720">
    <property type="entry name" value="NAD(P)-binding Rossmann-like Domain"/>
    <property type="match status" value="1"/>
</dbReference>
<accession>A0AAE0IAA6</accession>
<keyword evidence="2" id="KW-0560">Oxidoreductase</keyword>
<keyword evidence="3" id="KW-1133">Transmembrane helix</keyword>
<evidence type="ECO:0000313" key="5">
    <source>
        <dbReference type="Proteomes" id="UP001286456"/>
    </source>
</evidence>
<keyword evidence="3" id="KW-0472">Membrane</keyword>
<evidence type="ECO:0000256" key="3">
    <source>
        <dbReference type="SAM" id="Phobius"/>
    </source>
</evidence>
<dbReference type="InterPro" id="IPR036291">
    <property type="entry name" value="NAD(P)-bd_dom_sf"/>
</dbReference>
<evidence type="ECO:0000313" key="4">
    <source>
        <dbReference type="EMBL" id="KAK3321255.1"/>
    </source>
</evidence>
<comment type="similarity">
    <text evidence="1">Belongs to the short-chain dehydrogenases/reductases (SDR) family.</text>
</comment>